<keyword evidence="1" id="KW-0812">Transmembrane</keyword>
<accession>E6U1G1</accession>
<dbReference type="AlphaFoldDB" id="E6U1G1"/>
<dbReference type="KEGG" id="bco:Bcell_0932"/>
<keyword evidence="1" id="KW-1133">Transmembrane helix</keyword>
<dbReference type="STRING" id="649639.Bcell_0932"/>
<feature type="transmembrane region" description="Helical" evidence="1">
    <location>
        <begin position="50"/>
        <end position="73"/>
    </location>
</feature>
<keyword evidence="1" id="KW-0472">Membrane</keyword>
<evidence type="ECO:0000256" key="1">
    <source>
        <dbReference type="SAM" id="Phobius"/>
    </source>
</evidence>
<sequence>MDEYTLLNVISFILIVIALYKFFQLLSQAKKLKVGNKLSRKLVHELSQKIKIAITLFSIGCILSLIAIMLSYFQS</sequence>
<dbReference type="EMBL" id="CP002394">
    <property type="protein sequence ID" value="ADU29208.1"/>
    <property type="molecule type" value="Genomic_DNA"/>
</dbReference>
<gene>
    <name evidence="2" type="ordered locus">Bcell_0932</name>
</gene>
<protein>
    <submittedName>
        <fullName evidence="2">Uncharacterized protein</fullName>
    </submittedName>
</protein>
<proteinExistence type="predicted"/>
<dbReference type="Proteomes" id="UP000001401">
    <property type="component" value="Chromosome"/>
</dbReference>
<dbReference type="HOGENOM" id="CLU_199527_0_0_9"/>
<evidence type="ECO:0000313" key="3">
    <source>
        <dbReference type="Proteomes" id="UP000001401"/>
    </source>
</evidence>
<name>E6U1G1_EVAC2</name>
<feature type="transmembrane region" description="Helical" evidence="1">
    <location>
        <begin position="6"/>
        <end position="23"/>
    </location>
</feature>
<organism evidence="2 3">
    <name type="scientific">Evansella cellulosilytica (strain ATCC 21833 / DSM 2522 / FERM P-1141 / JCM 9156 / N-4)</name>
    <name type="common">Bacillus cellulosilyticus</name>
    <dbReference type="NCBI Taxonomy" id="649639"/>
    <lineage>
        <taxon>Bacteria</taxon>
        <taxon>Bacillati</taxon>
        <taxon>Bacillota</taxon>
        <taxon>Bacilli</taxon>
        <taxon>Bacillales</taxon>
        <taxon>Bacillaceae</taxon>
        <taxon>Evansella</taxon>
    </lineage>
</organism>
<evidence type="ECO:0000313" key="2">
    <source>
        <dbReference type="EMBL" id="ADU29208.1"/>
    </source>
</evidence>
<reference evidence="2 3" key="1">
    <citation type="submission" date="2010-12" db="EMBL/GenBank/DDBJ databases">
        <title>Complete sequence of Bacillus cellulosilyticus DSM 2522.</title>
        <authorList>
            <consortium name="US DOE Joint Genome Institute"/>
            <person name="Lucas S."/>
            <person name="Copeland A."/>
            <person name="Lapidus A."/>
            <person name="Cheng J.-F."/>
            <person name="Bruce D."/>
            <person name="Goodwin L."/>
            <person name="Pitluck S."/>
            <person name="Chertkov O."/>
            <person name="Detter J.C."/>
            <person name="Han C."/>
            <person name="Tapia R."/>
            <person name="Land M."/>
            <person name="Hauser L."/>
            <person name="Jeffries C."/>
            <person name="Kyrpides N."/>
            <person name="Ivanova N."/>
            <person name="Mikhailova N."/>
            <person name="Brumm P."/>
            <person name="Mead D."/>
            <person name="Woyke T."/>
        </authorList>
    </citation>
    <scope>NUCLEOTIDE SEQUENCE [LARGE SCALE GENOMIC DNA]</scope>
    <source>
        <strain evidence="3">ATCC 21833 / DSM 2522 / FERM P-1141 / JCM 9156 / N-4</strain>
    </source>
</reference>
<dbReference type="RefSeq" id="WP_013487549.1">
    <property type="nucleotide sequence ID" value="NC_014829.1"/>
</dbReference>
<keyword evidence="3" id="KW-1185">Reference proteome</keyword>